<dbReference type="GO" id="GO:0006355">
    <property type="term" value="P:regulation of DNA-templated transcription"/>
    <property type="evidence" value="ECO:0007669"/>
    <property type="project" value="UniProtKB-ARBA"/>
</dbReference>
<reference evidence="8" key="3">
    <citation type="submission" date="2025-08" db="UniProtKB">
        <authorList>
            <consortium name="Ensembl"/>
        </authorList>
    </citation>
    <scope>IDENTIFICATION</scope>
</reference>
<dbReference type="Bgee" id="ENSGGOG00000010534">
    <property type="expression patterns" value="Expressed in testis"/>
</dbReference>
<dbReference type="Gene3D" id="6.10.250.3180">
    <property type="match status" value="1"/>
</dbReference>
<evidence type="ECO:0000256" key="6">
    <source>
        <dbReference type="SAM" id="MobiDB-lite"/>
    </source>
</evidence>
<dbReference type="InterPro" id="IPR010684">
    <property type="entry name" value="RNA_pol_II_trans_fac_SIII_A"/>
</dbReference>
<keyword evidence="9" id="KW-1185">Reference proteome</keyword>
<dbReference type="InterPro" id="IPR035441">
    <property type="entry name" value="TFIIS/LEDGF_dom_sf"/>
</dbReference>
<evidence type="ECO:0000313" key="8">
    <source>
        <dbReference type="Ensembl" id="ENSGGOP00000019527.2"/>
    </source>
</evidence>
<dbReference type="EMBL" id="CABD030109361">
    <property type="status" value="NOT_ANNOTATED_CDS"/>
    <property type="molecule type" value="Genomic_DNA"/>
</dbReference>
<keyword evidence="2" id="KW-0805">Transcription regulation</keyword>
<evidence type="ECO:0000256" key="2">
    <source>
        <dbReference type="ARBA" id="ARBA00023015"/>
    </source>
</evidence>
<dbReference type="Proteomes" id="UP000001519">
    <property type="component" value="Chromosome 18"/>
</dbReference>
<dbReference type="STRING" id="9593.ENSGGOP00000019527"/>
<dbReference type="InterPro" id="IPR051870">
    <property type="entry name" value="Elongin-A_domain"/>
</dbReference>
<dbReference type="InParanoid" id="G3RUP8"/>
<feature type="compositionally biased region" description="Low complexity" evidence="6">
    <location>
        <begin position="490"/>
        <end position="500"/>
    </location>
</feature>
<dbReference type="PROSITE" id="PS51319">
    <property type="entry name" value="TFIIS_N"/>
    <property type="match status" value="1"/>
</dbReference>
<dbReference type="Pfam" id="PF08711">
    <property type="entry name" value="Med26"/>
    <property type="match status" value="1"/>
</dbReference>
<evidence type="ECO:0000259" key="7">
    <source>
        <dbReference type="PROSITE" id="PS51319"/>
    </source>
</evidence>
<feature type="compositionally biased region" description="Basic and acidic residues" evidence="6">
    <location>
        <begin position="147"/>
        <end position="157"/>
    </location>
</feature>
<dbReference type="SMART" id="SM00509">
    <property type="entry name" value="TFS2N"/>
    <property type="match status" value="1"/>
</dbReference>
<dbReference type="GO" id="GO:0070449">
    <property type="term" value="C:elongin complex"/>
    <property type="evidence" value="ECO:0007669"/>
    <property type="project" value="InterPro"/>
</dbReference>
<evidence type="ECO:0000256" key="5">
    <source>
        <dbReference type="PROSITE-ProRule" id="PRU00649"/>
    </source>
</evidence>
<organism evidence="8 9">
    <name type="scientific">Gorilla gorilla gorilla</name>
    <name type="common">Western lowland gorilla</name>
    <dbReference type="NCBI Taxonomy" id="9595"/>
    <lineage>
        <taxon>Eukaryota</taxon>
        <taxon>Metazoa</taxon>
        <taxon>Chordata</taxon>
        <taxon>Craniata</taxon>
        <taxon>Vertebrata</taxon>
        <taxon>Euteleostomi</taxon>
        <taxon>Mammalia</taxon>
        <taxon>Eutheria</taxon>
        <taxon>Euarchontoglires</taxon>
        <taxon>Primates</taxon>
        <taxon>Haplorrhini</taxon>
        <taxon>Catarrhini</taxon>
        <taxon>Hominidae</taxon>
        <taxon>Gorilla</taxon>
    </lineage>
</organism>
<dbReference type="Pfam" id="PF06881">
    <property type="entry name" value="Elongin_A"/>
    <property type="match status" value="1"/>
</dbReference>
<dbReference type="GeneTree" id="ENSGT00390000002428"/>
<reference evidence="8" key="4">
    <citation type="submission" date="2025-09" db="UniProtKB">
        <authorList>
            <consortium name="Ensembl"/>
        </authorList>
    </citation>
    <scope>IDENTIFICATION</scope>
</reference>
<proteinExistence type="predicted"/>
<evidence type="ECO:0000256" key="3">
    <source>
        <dbReference type="ARBA" id="ARBA00023163"/>
    </source>
</evidence>
<sequence>MAAGATTLHAVEKLQVRLATKTDPKKLEKYLQKLSALPMTADLLGETGIRKTVKRLRKHQHVGDFARDLAARWKKLVLVDRNTGPDPQDPEESASRLRFGEALQDREKAWGFPEIGAAPRSPSDSPEHRRTAHGTPPGQQRPHPRSPSREPRAERKCPRIAPADSGRYRASPTRTTPLPMPEGAEPAVPGKQRGRGHAHAAQGGPLLGPGCQGQTQGKAVVSHSKGHKSSRQEKRPLCKLPPVQESQSERLQAAGADSAGPKTVPSHAFSELWDLSEAWMQANYNPLSDSDSMTSQAKPEALSAPKFREEAAFPGRRVNAKMQVYSGSRPACQLQVPTLRQQCVQVLRNNPDALSDVGEVPYWVLEPVLEGWRPDPLYRRKKDNHALVRETDELRRIHCLQDFQEEKPQENKTWRELYLRLRDAREQRLRVMTTNIRFARGNNPNGREAKMICFKSVAKTPYDTSRRQEKSAGDADRENGEIKPASKPAGSSHTLSSQSSSGGGRGSSSSVLRCSSNEHAAPAAKTRKQAAKKVAPLMAKAIRDYRRRFSRR</sequence>
<dbReference type="InterPro" id="IPR003617">
    <property type="entry name" value="TFIIS/CRSP70_N_sub"/>
</dbReference>
<dbReference type="GO" id="GO:0006368">
    <property type="term" value="P:transcription elongation by RNA polymerase II"/>
    <property type="evidence" value="ECO:0007669"/>
    <property type="project" value="InterPro"/>
</dbReference>
<dbReference type="SUPFAM" id="SSF47676">
    <property type="entry name" value="Conserved domain common to transcription factors TFIIS, elongin A, CRSP70"/>
    <property type="match status" value="1"/>
</dbReference>
<feature type="region of interest" description="Disordered" evidence="6">
    <location>
        <begin position="110"/>
        <end position="265"/>
    </location>
</feature>
<dbReference type="PANTHER" id="PTHR15141:SF7">
    <property type="entry name" value="ELONGIN-A2"/>
    <property type="match status" value="1"/>
</dbReference>
<dbReference type="FunFam" id="1.20.930.10:FF:000010">
    <property type="entry name" value="elongin-A isoform X1"/>
    <property type="match status" value="1"/>
</dbReference>
<reference evidence="9" key="1">
    <citation type="submission" date="2011-05" db="EMBL/GenBank/DDBJ databases">
        <title>Insights into the evolution of the great apes provided by the gorilla genome.</title>
        <authorList>
            <person name="Scally A."/>
        </authorList>
    </citation>
    <scope>NUCLEOTIDE SEQUENCE [LARGE SCALE GENOMIC DNA]</scope>
</reference>
<evidence type="ECO:0000256" key="1">
    <source>
        <dbReference type="ARBA" id="ARBA00004123"/>
    </source>
</evidence>
<name>G3RUP8_GORGO</name>
<feature type="domain" description="TFIIS N-terminal" evidence="7">
    <location>
        <begin position="5"/>
        <end position="80"/>
    </location>
</feature>
<evidence type="ECO:0000256" key="4">
    <source>
        <dbReference type="ARBA" id="ARBA00023242"/>
    </source>
</evidence>
<dbReference type="Ensembl" id="ENSGGOT00000008547.3">
    <property type="protein sequence ID" value="ENSGGOP00000019527.2"/>
    <property type="gene ID" value="ENSGGOG00000010534.3"/>
</dbReference>
<feature type="region of interest" description="Disordered" evidence="6">
    <location>
        <begin position="462"/>
        <end position="535"/>
    </location>
</feature>
<dbReference type="AlphaFoldDB" id="G3RUP8"/>
<feature type="compositionally biased region" description="Low complexity" evidence="6">
    <location>
        <begin position="507"/>
        <end position="524"/>
    </location>
</feature>
<dbReference type="eggNOG" id="KOG2821">
    <property type="taxonomic scope" value="Eukaryota"/>
</dbReference>
<dbReference type="FunCoup" id="G3RUP8">
    <property type="interactions" value="307"/>
</dbReference>
<keyword evidence="3" id="KW-0804">Transcription</keyword>
<evidence type="ECO:0000313" key="9">
    <source>
        <dbReference type="Proteomes" id="UP000001519"/>
    </source>
</evidence>
<dbReference type="CDD" id="cd00183">
    <property type="entry name" value="TFIIS_I"/>
    <property type="match status" value="1"/>
</dbReference>
<accession>G3RUP8</accession>
<protein>
    <recommendedName>
        <fullName evidence="7">TFIIS N-terminal domain-containing protein</fullName>
    </recommendedName>
</protein>
<dbReference type="HOGENOM" id="CLU_021679_0_0_1"/>
<comment type="subcellular location">
    <subcellularLocation>
        <location evidence="1 5">Nucleus</location>
    </subcellularLocation>
</comment>
<feature type="compositionally biased region" description="Basic and acidic residues" evidence="6">
    <location>
        <begin position="464"/>
        <end position="481"/>
    </location>
</feature>
<dbReference type="OMA" id="KMIYFNS"/>
<reference evidence="8 9" key="2">
    <citation type="journal article" date="2012" name="Nature">
        <title>Insights into hominid evolution from the gorilla genome sequence.</title>
        <authorList>
            <person name="Scally A."/>
            <person name="Dutheil J.Y."/>
            <person name="Hillier L.W."/>
            <person name="Jordan G.E."/>
            <person name="Goodhead I."/>
            <person name="Herrero J."/>
            <person name="Hobolth A."/>
            <person name="Lappalainen T."/>
            <person name="Mailund T."/>
            <person name="Marques-Bonet T."/>
            <person name="McCarthy S."/>
            <person name="Montgomery S.H."/>
            <person name="Schwalie P.C."/>
            <person name="Tang Y.A."/>
            <person name="Ward M.C."/>
            <person name="Xue Y."/>
            <person name="Yngvadottir B."/>
            <person name="Alkan C."/>
            <person name="Andersen L.N."/>
            <person name="Ayub Q."/>
            <person name="Ball E.V."/>
            <person name="Beal K."/>
            <person name="Bradley B.J."/>
            <person name="Chen Y."/>
            <person name="Clee C.M."/>
            <person name="Fitzgerald S."/>
            <person name="Graves T.A."/>
            <person name="Gu Y."/>
            <person name="Heath P."/>
            <person name="Heger A."/>
            <person name="Karakoc E."/>
            <person name="Kolb-Kokocinski A."/>
            <person name="Laird G.K."/>
            <person name="Lunter G."/>
            <person name="Meader S."/>
            <person name="Mort M."/>
            <person name="Mullikin J.C."/>
            <person name="Munch K."/>
            <person name="O'Connor T.D."/>
            <person name="Phillips A.D."/>
            <person name="Prado-Martinez J."/>
            <person name="Rogers A.S."/>
            <person name="Sajjadian S."/>
            <person name="Schmidt D."/>
            <person name="Shaw K."/>
            <person name="Simpson J.T."/>
            <person name="Stenson P.D."/>
            <person name="Turner D.J."/>
            <person name="Vigilant L."/>
            <person name="Vilella A.J."/>
            <person name="Whitener W."/>
            <person name="Zhu B."/>
            <person name="Cooper D.N."/>
            <person name="de Jong P."/>
            <person name="Dermitzakis E.T."/>
            <person name="Eichler E.E."/>
            <person name="Flicek P."/>
            <person name="Goldman N."/>
            <person name="Mundy N.I."/>
            <person name="Ning Z."/>
            <person name="Odom D.T."/>
            <person name="Ponting C.P."/>
            <person name="Quail M.A."/>
            <person name="Ryder O.A."/>
            <person name="Searle S.M."/>
            <person name="Warren W.C."/>
            <person name="Wilson R.K."/>
            <person name="Schierup M.H."/>
            <person name="Rogers J."/>
            <person name="Tyler-Smith C."/>
            <person name="Durbin R."/>
        </authorList>
    </citation>
    <scope>NUCLEOTIDE SEQUENCE [LARGE SCALE GENOMIC DNA]</scope>
</reference>
<dbReference type="InterPro" id="IPR017923">
    <property type="entry name" value="TFIIS_N"/>
</dbReference>
<dbReference type="Gene3D" id="1.20.930.10">
    <property type="entry name" value="Conserved domain common to transcription factors TFIIS, elongin A, CRSP70"/>
    <property type="match status" value="1"/>
</dbReference>
<keyword evidence="4 5" id="KW-0539">Nucleus</keyword>
<dbReference type="PANTHER" id="PTHR15141">
    <property type="entry name" value="TRANSCRIPTION ELONGATION FACTOR B POLYPEPTIDE 3"/>
    <property type="match status" value="1"/>
</dbReference>